<evidence type="ECO:0000313" key="4">
    <source>
        <dbReference type="EMBL" id="QPH47095.1"/>
    </source>
</evidence>
<keyword evidence="2" id="KW-0677">Repeat</keyword>
<dbReference type="PANTHER" id="PTHR48051:SF1">
    <property type="entry name" value="RAS SUPPRESSOR PROTEIN 1"/>
    <property type="match status" value="1"/>
</dbReference>
<feature type="domain" description="Dermonecrotic toxin N-terminal" evidence="3">
    <location>
        <begin position="71"/>
        <end position="328"/>
    </location>
</feature>
<sequence length="1269" mass="143041">MSESNSVSPVTLPHWAARATAHQWQALKHTQHPTWQTQDWFCNAPPDLRETVAASHRRLISAQAALGRAMRGLEQVAELAERALQQCLQRQGLDVDVNACELLRVEQTWRWVGLRYVFSHQRENIVRAALQNFAEDEVFSPQSAIALSKDIHITPITVTGTAPIGMQEPAAQFPIDSERYQVTSLPLTPAAFATLTRALDLGSAYHGHLQVYFDSPAVKAHMLQVFKARLQMAADLAVLRHLISGSARDDLDRLLQGEPLTCWRLSLFGTDLYEVMLIDLGQNGLGVYLPNHEPALRSCKDLAAVHEALAILLLEPAAREAFTGYVAQDQREHFFDLLQQNLDAAGNTPADKPWERALDADLRPARQPIEGDPFSDCYVRHWARMQHEASLLAVPTAQFDASARAQRLATWESRGWDLLNIASFFVPGVGTFMLAVTACQLLGEAFEGYEAWEAGDRHLALEHIESVGINLALLGGFAAAGHALPRLFGKLSGTTLQEVRGSDGTFRLWNQDLAPYRSKEVLPTQLRPNAQGQYLHDGRYFIKMDGHLYEQRLDPSLSRWQIVHPERPDAWQPPLEHNGEGAWRAQHEPLGEWPLVTLVERLGEPFEAFTAEQIQQACDVTGIDADNLRDLHLRGQPAPPLLLDVLQRLRIIAERPSMDVQGAPQWFEQRYSPSMPHDPGVDRLLTTYPRLTPPLARQLLGRLEAAQALTWEQEGTLPARIRQSVEQVHSELPLVRALEGLVQPALANAETERLLFSALEAMSDWQADIRLELRAGNPDGPTLAHTGTGQLIRVIKSSQGYEAFLGERPAPGVVSIDLCRAIEQALPRARRDLLGIEHPDGVHLRRRVMTWVRANRATLAPRLYGQRSQRLVTRGWLRGGKPLEPLPAAPRQTTSLSAAYRRLYPTATDAEFADWLNEGEDEDNLHDMRSPTQRLRDLQARLENLRRDLAQWAAPNSQRPHQRHLAVQPIINAWRRVSCTVLDGGGCLYSLDLSGLGLTHDDLASLPLRDDFHHIEHLTLCGNPALSQLPAVFHQRLPNLTRLLLSDCRFDHLPRLAFGQRLRWLDVDRNRITWDPTDQITLQRYPGLAVLDLSENPLLVAPDLRLHPDIRSLFLSGCSLTELPQGLAQLTEPLAVDLTNNQFVQLPEDFTLPIPVADTLSMESSWLAEPILSQIETYNEIHDVDLLVNEGDYTEFFELAGPHEYSLWRRLPLQYRRDLRALLDDDPFLTYPERARREFWRRLSVIDNAGPDRQALLEQPAERLFELDL</sequence>
<evidence type="ECO:0000259" key="3">
    <source>
        <dbReference type="Pfam" id="PF20178"/>
    </source>
</evidence>
<dbReference type="InterPro" id="IPR046673">
    <property type="entry name" value="ToxA_N"/>
</dbReference>
<dbReference type="InterPro" id="IPR032675">
    <property type="entry name" value="LRR_dom_sf"/>
</dbReference>
<evidence type="ECO:0000313" key="5">
    <source>
        <dbReference type="Proteomes" id="UP000594430"/>
    </source>
</evidence>
<evidence type="ECO:0000256" key="1">
    <source>
        <dbReference type="ARBA" id="ARBA00022614"/>
    </source>
</evidence>
<gene>
    <name evidence="4" type="ORF">IZU98_11710</name>
</gene>
<dbReference type="EMBL" id="CP064946">
    <property type="protein sequence ID" value="QPH47095.1"/>
    <property type="molecule type" value="Genomic_DNA"/>
</dbReference>
<dbReference type="RefSeq" id="WP_196109914.1">
    <property type="nucleotide sequence ID" value="NZ_CP064943.1"/>
</dbReference>
<dbReference type="InterPro" id="IPR050216">
    <property type="entry name" value="LRR_domain-containing"/>
</dbReference>
<evidence type="ECO:0000256" key="2">
    <source>
        <dbReference type="ARBA" id="ARBA00022737"/>
    </source>
</evidence>
<dbReference type="Gene3D" id="3.80.10.10">
    <property type="entry name" value="Ribonuclease Inhibitor"/>
    <property type="match status" value="1"/>
</dbReference>
<dbReference type="GO" id="GO:0005737">
    <property type="term" value="C:cytoplasm"/>
    <property type="evidence" value="ECO:0007669"/>
    <property type="project" value="TreeGrafter"/>
</dbReference>
<dbReference type="Pfam" id="PF20178">
    <property type="entry name" value="ToxA_N"/>
    <property type="match status" value="1"/>
</dbReference>
<dbReference type="SUPFAM" id="SSF52058">
    <property type="entry name" value="L domain-like"/>
    <property type="match status" value="1"/>
</dbReference>
<dbReference type="PANTHER" id="PTHR48051">
    <property type="match status" value="1"/>
</dbReference>
<dbReference type="AlphaFoldDB" id="A0A7S9LDX4"/>
<name>A0A7S9LDX4_9PSED</name>
<reference evidence="4 5" key="1">
    <citation type="submission" date="2020-11" db="EMBL/GenBank/DDBJ databases">
        <title>Pseudomonas fulva producing VIM-24.</title>
        <authorList>
            <person name="Liu S."/>
        </authorList>
    </citation>
    <scope>NUCLEOTIDE SEQUENCE [LARGE SCALE GENOMIC DNA]</scope>
    <source>
        <strain evidence="4 5">ZDHY414</strain>
    </source>
</reference>
<proteinExistence type="predicted"/>
<keyword evidence="1" id="KW-0433">Leucine-rich repeat</keyword>
<accession>A0A7S9LDX4</accession>
<dbReference type="Proteomes" id="UP000594430">
    <property type="component" value="Chromosome"/>
</dbReference>
<organism evidence="4 5">
    <name type="scientific">Pseudomonas fulva</name>
    <dbReference type="NCBI Taxonomy" id="47880"/>
    <lineage>
        <taxon>Bacteria</taxon>
        <taxon>Pseudomonadati</taxon>
        <taxon>Pseudomonadota</taxon>
        <taxon>Gammaproteobacteria</taxon>
        <taxon>Pseudomonadales</taxon>
        <taxon>Pseudomonadaceae</taxon>
        <taxon>Pseudomonas</taxon>
    </lineage>
</organism>
<protein>
    <submittedName>
        <fullName evidence="4">Leucine-rich repeat domain-containing protein</fullName>
    </submittedName>
</protein>